<name>A0A6C0CHC2_9ZZZZ</name>
<organism evidence="1">
    <name type="scientific">viral metagenome</name>
    <dbReference type="NCBI Taxonomy" id="1070528"/>
    <lineage>
        <taxon>unclassified sequences</taxon>
        <taxon>metagenomes</taxon>
        <taxon>organismal metagenomes</taxon>
    </lineage>
</organism>
<evidence type="ECO:0000313" key="1">
    <source>
        <dbReference type="EMBL" id="QHT03572.1"/>
    </source>
</evidence>
<accession>A0A6C0CHC2</accession>
<dbReference type="AlphaFoldDB" id="A0A6C0CHC2"/>
<dbReference type="EMBL" id="MN739413">
    <property type="protein sequence ID" value="QHT03572.1"/>
    <property type="molecule type" value="Genomic_DNA"/>
</dbReference>
<sequence>MKSLQELSLLEATKRMETLGEVLDFCEADETMSGICAGSAIFWKDTLTRILGKTIVLQRGDLATQEEWSTFAKLLDQGLTYKYSIASDANGIDIHPLPFYRVQNRRDGRNGIERYPLEIPGLVPLVGSSGFFISIFMRGYREHNQTNFFLGELGSLLASQNLIRYAAELCIDWYEPFDLAGEMVWVDDEETEMPNVDFFEEEIAANMTNQGSDGILGIRWKNPISNKDYRTEIFWTIRPITF</sequence>
<proteinExistence type="predicted"/>
<protein>
    <submittedName>
        <fullName evidence="1">Uncharacterized protein</fullName>
    </submittedName>
</protein>
<reference evidence="1" key="1">
    <citation type="journal article" date="2020" name="Nature">
        <title>Giant virus diversity and host interactions through global metagenomics.</title>
        <authorList>
            <person name="Schulz F."/>
            <person name="Roux S."/>
            <person name="Paez-Espino D."/>
            <person name="Jungbluth S."/>
            <person name="Walsh D.A."/>
            <person name="Denef V.J."/>
            <person name="McMahon K.D."/>
            <person name="Konstantinidis K.T."/>
            <person name="Eloe-Fadrosh E.A."/>
            <person name="Kyrpides N.C."/>
            <person name="Woyke T."/>
        </authorList>
    </citation>
    <scope>NUCLEOTIDE SEQUENCE</scope>
    <source>
        <strain evidence="1">GVMAG-M-3300021079-18</strain>
    </source>
</reference>